<gene>
    <name evidence="1" type="ORF">IWQ57_006699</name>
</gene>
<sequence length="186" mass="19691">HTADKLSVTLATDDEATDVEDSDDQTTAKLLVAMLERRLRAAEAVRLAGERLAAANAAAAANNAAVATDAVDLAEELQRRLHAAEAALAEAAEYKAVAAEAVELAEEQHRRLFPTEAGKLSLPPVCAYTAQVQGLENGLGTPTARRQLLEAKVKESTARINAWIARDQARRAAAPQCTLSQLKTGA</sequence>
<reference evidence="1" key="1">
    <citation type="submission" date="2022-07" db="EMBL/GenBank/DDBJ databases">
        <title>Phylogenomic reconstructions and comparative analyses of Kickxellomycotina fungi.</title>
        <authorList>
            <person name="Reynolds N.K."/>
            <person name="Stajich J.E."/>
            <person name="Barry K."/>
            <person name="Grigoriev I.V."/>
            <person name="Crous P."/>
            <person name="Smith M.E."/>
        </authorList>
    </citation>
    <scope>NUCLEOTIDE SEQUENCE</scope>
    <source>
        <strain evidence="1">CBS 109366</strain>
    </source>
</reference>
<organism evidence="1 2">
    <name type="scientific">Coemansia nantahalensis</name>
    <dbReference type="NCBI Taxonomy" id="2789366"/>
    <lineage>
        <taxon>Eukaryota</taxon>
        <taxon>Fungi</taxon>
        <taxon>Fungi incertae sedis</taxon>
        <taxon>Zoopagomycota</taxon>
        <taxon>Kickxellomycotina</taxon>
        <taxon>Kickxellomycetes</taxon>
        <taxon>Kickxellales</taxon>
        <taxon>Kickxellaceae</taxon>
        <taxon>Coemansia</taxon>
    </lineage>
</organism>
<protein>
    <submittedName>
        <fullName evidence="1">Uncharacterized protein</fullName>
    </submittedName>
</protein>
<dbReference type="Proteomes" id="UP001140234">
    <property type="component" value="Unassembled WGS sequence"/>
</dbReference>
<feature type="non-terminal residue" evidence="1">
    <location>
        <position position="1"/>
    </location>
</feature>
<evidence type="ECO:0000313" key="1">
    <source>
        <dbReference type="EMBL" id="KAJ2758898.1"/>
    </source>
</evidence>
<name>A0ACC1JJ50_9FUNG</name>
<evidence type="ECO:0000313" key="2">
    <source>
        <dbReference type="Proteomes" id="UP001140234"/>
    </source>
</evidence>
<comment type="caution">
    <text evidence="1">The sequence shown here is derived from an EMBL/GenBank/DDBJ whole genome shotgun (WGS) entry which is preliminary data.</text>
</comment>
<keyword evidence="2" id="KW-1185">Reference proteome</keyword>
<proteinExistence type="predicted"/>
<dbReference type="EMBL" id="JANBUJ010003970">
    <property type="protein sequence ID" value="KAJ2758898.1"/>
    <property type="molecule type" value="Genomic_DNA"/>
</dbReference>
<accession>A0ACC1JJ50</accession>